<keyword evidence="9" id="KW-0645">Protease</keyword>
<proteinExistence type="inferred from homology"/>
<dbReference type="PANTHER" id="PTHR43731:SF14">
    <property type="entry name" value="PRESENILIN-ASSOCIATED RHOMBOID-LIKE PROTEIN, MITOCHONDRIAL"/>
    <property type="match status" value="1"/>
</dbReference>
<dbReference type="EMBL" id="FMYV01000005">
    <property type="protein sequence ID" value="SDC59950.1"/>
    <property type="molecule type" value="Genomic_DNA"/>
</dbReference>
<dbReference type="InterPro" id="IPR050925">
    <property type="entry name" value="Rhomboid_protease_S54"/>
</dbReference>
<accession>A0A1G6MWK3</accession>
<evidence type="ECO:0000313" key="9">
    <source>
        <dbReference type="EMBL" id="SDC59950.1"/>
    </source>
</evidence>
<evidence type="ECO:0000256" key="5">
    <source>
        <dbReference type="ARBA" id="ARBA00022989"/>
    </source>
</evidence>
<dbReference type="InterPro" id="IPR022764">
    <property type="entry name" value="Peptidase_S54_rhomboid_dom"/>
</dbReference>
<feature type="transmembrane region" description="Helical" evidence="7">
    <location>
        <begin position="169"/>
        <end position="187"/>
    </location>
</feature>
<dbReference type="EMBL" id="SRME01000005">
    <property type="protein sequence ID" value="TGG87316.1"/>
    <property type="molecule type" value="Genomic_DNA"/>
</dbReference>
<dbReference type="OrthoDB" id="9813074at2"/>
<comment type="subcellular location">
    <subcellularLocation>
        <location evidence="1">Membrane</location>
        <topology evidence="1">Multi-pass membrane protein</topology>
    </subcellularLocation>
</comment>
<dbReference type="Pfam" id="PF01694">
    <property type="entry name" value="Rhomboid"/>
    <property type="match status" value="1"/>
</dbReference>
<name>A0A1G6MWK3_9BACT</name>
<feature type="transmembrane region" description="Helical" evidence="7">
    <location>
        <begin position="50"/>
        <end position="78"/>
    </location>
</feature>
<keyword evidence="3 7" id="KW-0812">Transmembrane</keyword>
<dbReference type="RefSeq" id="WP_091404100.1">
    <property type="nucleotide sequence ID" value="NZ_FMYV01000005.1"/>
</dbReference>
<feature type="transmembrane region" description="Helical" evidence="7">
    <location>
        <begin position="145"/>
        <end position="163"/>
    </location>
</feature>
<feature type="transmembrane region" description="Helical" evidence="7">
    <location>
        <begin position="199"/>
        <end position="221"/>
    </location>
</feature>
<evidence type="ECO:0000256" key="1">
    <source>
        <dbReference type="ARBA" id="ARBA00004141"/>
    </source>
</evidence>
<dbReference type="SUPFAM" id="SSF144091">
    <property type="entry name" value="Rhomboid-like"/>
    <property type="match status" value="1"/>
</dbReference>
<dbReference type="Proteomes" id="UP000297288">
    <property type="component" value="Unassembled WGS sequence"/>
</dbReference>
<dbReference type="GO" id="GO:0006508">
    <property type="term" value="P:proteolysis"/>
    <property type="evidence" value="ECO:0007669"/>
    <property type="project" value="UniProtKB-KW"/>
</dbReference>
<keyword evidence="5 7" id="KW-1133">Transmembrane helix</keyword>
<evidence type="ECO:0000259" key="8">
    <source>
        <dbReference type="Pfam" id="PF01694"/>
    </source>
</evidence>
<sequence>MQRTITNYLIGANVLIFILMFVFGGLSAFNDPRILLIFGAQYGPLVAEGQWIRLITSMFVHGGFLHILFNMFALFYFGNVVEKVYGPYKYFSVFIISGVVGNILTQLIIPGSFSVGASGAIFGLIGLLFGAGFRDDTPTMLRGMTGTALLPIILINVFLGFTSQSINNFAHIGGLAAGFTFGWLTPIRFSTSSWRIWRYIHYLLIGVVGASFIALIIFDFITF</sequence>
<evidence type="ECO:0000256" key="6">
    <source>
        <dbReference type="ARBA" id="ARBA00023136"/>
    </source>
</evidence>
<keyword evidence="11" id="KW-1185">Reference proteome</keyword>
<dbReference type="Proteomes" id="UP000199322">
    <property type="component" value="Unassembled WGS sequence"/>
</dbReference>
<comment type="similarity">
    <text evidence="2">Belongs to the peptidase S54 family.</text>
</comment>
<evidence type="ECO:0000313" key="11">
    <source>
        <dbReference type="Proteomes" id="UP000199322"/>
    </source>
</evidence>
<evidence type="ECO:0000256" key="2">
    <source>
        <dbReference type="ARBA" id="ARBA00009045"/>
    </source>
</evidence>
<reference evidence="9 11" key="1">
    <citation type="submission" date="2016-10" db="EMBL/GenBank/DDBJ databases">
        <authorList>
            <person name="de Groot N.N."/>
        </authorList>
    </citation>
    <scope>NUCLEOTIDE SEQUENCE [LARGE SCALE GENOMIC DNA]</scope>
    <source>
        <strain evidence="9 11">WG14</strain>
    </source>
</reference>
<dbReference type="PANTHER" id="PTHR43731">
    <property type="entry name" value="RHOMBOID PROTEASE"/>
    <property type="match status" value="1"/>
</dbReference>
<dbReference type="GO" id="GO:0016020">
    <property type="term" value="C:membrane"/>
    <property type="evidence" value="ECO:0007669"/>
    <property type="project" value="UniProtKB-SubCell"/>
</dbReference>
<dbReference type="Gene3D" id="1.20.1540.10">
    <property type="entry name" value="Rhomboid-like"/>
    <property type="match status" value="1"/>
</dbReference>
<protein>
    <submittedName>
        <fullName evidence="10">Rhomboid family intramembrane serine protease</fullName>
    </submittedName>
    <submittedName>
        <fullName evidence="9">Rhomboid protease GluP</fullName>
    </submittedName>
</protein>
<keyword evidence="4" id="KW-0378">Hydrolase</keyword>
<evidence type="ECO:0000256" key="3">
    <source>
        <dbReference type="ARBA" id="ARBA00022692"/>
    </source>
</evidence>
<dbReference type="GO" id="GO:0004252">
    <property type="term" value="F:serine-type endopeptidase activity"/>
    <property type="evidence" value="ECO:0007669"/>
    <property type="project" value="InterPro"/>
</dbReference>
<dbReference type="AlphaFoldDB" id="A0A1G6MWK3"/>
<organism evidence="9 11">
    <name type="scientific">Geotoga petraea</name>
    <dbReference type="NCBI Taxonomy" id="28234"/>
    <lineage>
        <taxon>Bacteria</taxon>
        <taxon>Thermotogati</taxon>
        <taxon>Thermotogota</taxon>
        <taxon>Thermotogae</taxon>
        <taxon>Petrotogales</taxon>
        <taxon>Petrotogaceae</taxon>
        <taxon>Geotoga</taxon>
    </lineage>
</organism>
<evidence type="ECO:0000256" key="4">
    <source>
        <dbReference type="ARBA" id="ARBA00022801"/>
    </source>
</evidence>
<gene>
    <name evidence="10" type="ORF">E4650_08405</name>
    <name evidence="9" type="ORF">SAMN04488588_1413</name>
</gene>
<dbReference type="InterPro" id="IPR035952">
    <property type="entry name" value="Rhomboid-like_sf"/>
</dbReference>
<feature type="transmembrane region" description="Helical" evidence="7">
    <location>
        <begin position="90"/>
        <end position="109"/>
    </location>
</feature>
<feature type="domain" description="Peptidase S54 rhomboid" evidence="8">
    <location>
        <begin position="49"/>
        <end position="185"/>
    </location>
</feature>
<dbReference type="STRING" id="28234.SAMN04488588_1413"/>
<evidence type="ECO:0000313" key="12">
    <source>
        <dbReference type="Proteomes" id="UP000297288"/>
    </source>
</evidence>
<keyword evidence="6 7" id="KW-0472">Membrane</keyword>
<evidence type="ECO:0000313" key="10">
    <source>
        <dbReference type="EMBL" id="TGG87316.1"/>
    </source>
</evidence>
<evidence type="ECO:0000256" key="7">
    <source>
        <dbReference type="SAM" id="Phobius"/>
    </source>
</evidence>
<feature type="transmembrane region" description="Helical" evidence="7">
    <location>
        <begin position="115"/>
        <end position="133"/>
    </location>
</feature>
<reference evidence="10 12" key="2">
    <citation type="submission" date="2019-04" db="EMBL/GenBank/DDBJ databases">
        <title>Draft genome sequence data and analysis of a Fermenting Bacterium, Geotoga petraea strain HO-Geo1, isolated from heavy-oil petroleum reservoir in Russia.</title>
        <authorList>
            <person name="Grouzdev D.S."/>
            <person name="Semenova E.M."/>
            <person name="Sokolova D.S."/>
            <person name="Tourova T.P."/>
            <person name="Poltaraus A.B."/>
            <person name="Nazina T.N."/>
        </authorList>
    </citation>
    <scope>NUCLEOTIDE SEQUENCE [LARGE SCALE GENOMIC DNA]</scope>
    <source>
        <strain evidence="10 12">HO-Geo1</strain>
    </source>
</reference>
<feature type="transmembrane region" description="Helical" evidence="7">
    <location>
        <begin position="7"/>
        <end position="30"/>
    </location>
</feature>